<dbReference type="STRING" id="525919.Apre_0857"/>
<reference evidence="1 2" key="1">
    <citation type="journal article" date="2009" name="Stand. Genomic Sci.">
        <title>Complete genome sequence of Anaerococcus prevotii type strain (PC1).</title>
        <authorList>
            <person name="Labutti K."/>
            <person name="Pukall R."/>
            <person name="Steenblock K."/>
            <person name="Glavina Del Rio T."/>
            <person name="Tice H."/>
            <person name="Copeland A."/>
            <person name="Cheng J.F."/>
            <person name="Lucas S."/>
            <person name="Chen F."/>
            <person name="Nolan M."/>
            <person name="Bruce D."/>
            <person name="Goodwin L."/>
            <person name="Pitluck S."/>
            <person name="Ivanova N."/>
            <person name="Mavromatis K."/>
            <person name="Ovchinnikova G."/>
            <person name="Pati A."/>
            <person name="Chen A."/>
            <person name="Palaniappan K."/>
            <person name="Land M."/>
            <person name="Hauser L."/>
            <person name="Chang Y.J."/>
            <person name="Jeffries C.D."/>
            <person name="Chain P."/>
            <person name="Saunders E."/>
            <person name="Brettin T."/>
            <person name="Detter J.C."/>
            <person name="Han C."/>
            <person name="Goker M."/>
            <person name="Bristow J."/>
            <person name="Eisen J.A."/>
            <person name="Markowitz V."/>
            <person name="Hugenholtz P."/>
            <person name="Kyrpides N.C."/>
            <person name="Klenk H.P."/>
            <person name="Lapidus A."/>
        </authorList>
    </citation>
    <scope>NUCLEOTIDE SEQUENCE [LARGE SCALE GENOMIC DNA]</scope>
    <source>
        <strain evidence="2">ATCC 9321 / DSM 20548 / JCM 6508 / NCTC 11806 / PC1</strain>
    </source>
</reference>
<protein>
    <submittedName>
        <fullName evidence="1">Uncharacterized protein</fullName>
    </submittedName>
</protein>
<name>C7RHC4_ANAPD</name>
<dbReference type="eggNOG" id="ENOG502ZF0C">
    <property type="taxonomic scope" value="Bacteria"/>
</dbReference>
<keyword evidence="2" id="KW-1185">Reference proteome</keyword>
<gene>
    <name evidence="1" type="ordered locus">Apre_0857</name>
</gene>
<dbReference type="OrthoDB" id="1701919at2"/>
<dbReference type="EMBL" id="CP001708">
    <property type="protein sequence ID" value="ACV28885.1"/>
    <property type="molecule type" value="Genomic_DNA"/>
</dbReference>
<accession>C7RHC4</accession>
<dbReference type="Proteomes" id="UP000002294">
    <property type="component" value="Chromosome"/>
</dbReference>
<dbReference type="AlphaFoldDB" id="C7RHC4"/>
<evidence type="ECO:0000313" key="2">
    <source>
        <dbReference type="Proteomes" id="UP000002294"/>
    </source>
</evidence>
<evidence type="ECO:0000313" key="1">
    <source>
        <dbReference type="EMBL" id="ACV28885.1"/>
    </source>
</evidence>
<dbReference type="KEGG" id="apr:Apre_0857"/>
<proteinExistence type="predicted"/>
<sequence>MISDYLLNKIALETEAKITKAEVEIDGKLEKVQILRKDVDKNLLKVYVNTTKSKGLITDIRLLDDDGRVLLSKPCERIKNIGYALVSSFYIRFVEEELTDPISVFELRGIENV</sequence>
<dbReference type="HOGENOM" id="CLU_2128261_0_0_9"/>
<dbReference type="RefSeq" id="WP_015777788.1">
    <property type="nucleotide sequence ID" value="NC_013171.1"/>
</dbReference>
<organism evidence="1 2">
    <name type="scientific">Anaerococcus prevotii (strain ATCC 9321 / DSM 20548 / JCM 6508 / NCTC 11806 / PC1)</name>
    <name type="common">Peptostreptococcus prevotii</name>
    <name type="synonym">Peptococcus prevotii</name>
    <dbReference type="NCBI Taxonomy" id="525919"/>
    <lineage>
        <taxon>Bacteria</taxon>
        <taxon>Bacillati</taxon>
        <taxon>Bacillota</taxon>
        <taxon>Tissierellia</taxon>
        <taxon>Tissierellales</taxon>
        <taxon>Peptoniphilaceae</taxon>
        <taxon>Anaerococcus</taxon>
    </lineage>
</organism>